<proteinExistence type="predicted"/>
<accession>A0AB36EAW7</accession>
<evidence type="ECO:0000313" key="1">
    <source>
        <dbReference type="EMBL" id="OBY53220.1"/>
    </source>
</evidence>
<dbReference type="EMBL" id="MAQD01000001">
    <property type="protein sequence ID" value="OBY53220.1"/>
    <property type="molecule type" value="Genomic_DNA"/>
</dbReference>
<sequence length="167" mass="19188">MENNVKSEFELYPGMCKWLDTYLNDKFKNKKCDIVVVDCHSVYLDSVLEKYKVIQYYPQVVGLKIEIDVLGIVICKDRAEIYLVEAKKTALNLHNLGQLLIYCKLCNPEEAYLLSSGGVGSLKKILNNLNREDLLDYGSGKRIKKIRVARWDITKDCIDNHSITPKI</sequence>
<gene>
    <name evidence="1" type="ORF">BBB48_00315</name>
</gene>
<protein>
    <recommendedName>
        <fullName evidence="3">Type I restriction enzyme R protein N-terminal domain-containing protein</fullName>
    </recommendedName>
</protein>
<evidence type="ECO:0008006" key="3">
    <source>
        <dbReference type="Google" id="ProtNLM"/>
    </source>
</evidence>
<dbReference type="RefSeq" id="WP_065285249.1">
    <property type="nucleotide sequence ID" value="NZ_MAQD01000001.1"/>
</dbReference>
<name>A0AB36EAW7_HAEPA</name>
<reference evidence="1 2" key="1">
    <citation type="submission" date="2016-06" db="EMBL/GenBank/DDBJ databases">
        <title>Simultaneous identification of Haemophilus influenzae and Haemophilus haemolyticus using TaqMan real-time PCR.</title>
        <authorList>
            <person name="Price E.P."/>
            <person name="Sarovich D.S."/>
            <person name="Harris T."/>
            <person name="Spargo J.C."/>
            <person name="Nosworthy E."/>
            <person name="Beissbarth J."/>
            <person name="Smith-Vaughan H.C."/>
        </authorList>
    </citation>
    <scope>NUCLEOTIDE SEQUENCE [LARGE SCALE GENOMIC DNA]</scope>
    <source>
        <strain evidence="1 2">ATCC 9796</strain>
    </source>
</reference>
<organism evidence="1 2">
    <name type="scientific">Haemophilus parainfluenzae</name>
    <dbReference type="NCBI Taxonomy" id="729"/>
    <lineage>
        <taxon>Bacteria</taxon>
        <taxon>Pseudomonadati</taxon>
        <taxon>Pseudomonadota</taxon>
        <taxon>Gammaproteobacteria</taxon>
        <taxon>Pasteurellales</taxon>
        <taxon>Pasteurellaceae</taxon>
        <taxon>Haemophilus</taxon>
    </lineage>
</organism>
<comment type="caution">
    <text evidence="1">The sequence shown here is derived from an EMBL/GenBank/DDBJ whole genome shotgun (WGS) entry which is preliminary data.</text>
</comment>
<dbReference type="Proteomes" id="UP000092740">
    <property type="component" value="Unassembled WGS sequence"/>
</dbReference>
<evidence type="ECO:0000313" key="2">
    <source>
        <dbReference type="Proteomes" id="UP000092740"/>
    </source>
</evidence>
<dbReference type="AlphaFoldDB" id="A0AB36EAW7"/>